<dbReference type="EMBL" id="ML220113">
    <property type="protein sequence ID" value="TGZ83926.1"/>
    <property type="molecule type" value="Genomic_DNA"/>
</dbReference>
<proteinExistence type="predicted"/>
<keyword evidence="1" id="KW-0812">Transmembrane</keyword>
<keyword evidence="1" id="KW-0472">Membrane</keyword>
<sequence length="99" mass="11285">MRTAKENTTTRRSPHDNRCYSLPFLHRYGSVLRGVVWFLSVLSAFYRQGVWPLGARFELLGPRLSLIRSCRFRAFGFALIGYFIVAGYDRVHASGLDAA</sequence>
<evidence type="ECO:0000256" key="1">
    <source>
        <dbReference type="SAM" id="Phobius"/>
    </source>
</evidence>
<accession>A0A4S2N4C1</accession>
<evidence type="ECO:0000313" key="3">
    <source>
        <dbReference type="Proteomes" id="UP000298138"/>
    </source>
</evidence>
<gene>
    <name evidence="2" type="ORF">EX30DRAFT_94759</name>
</gene>
<keyword evidence="1" id="KW-1133">Transmembrane helix</keyword>
<dbReference type="AlphaFoldDB" id="A0A4S2N4C1"/>
<reference evidence="2 3" key="1">
    <citation type="submission" date="2019-04" db="EMBL/GenBank/DDBJ databases">
        <title>Comparative genomics and transcriptomics to analyze fruiting body development in filamentous ascomycetes.</title>
        <authorList>
            <consortium name="DOE Joint Genome Institute"/>
            <person name="Lutkenhaus R."/>
            <person name="Traeger S."/>
            <person name="Breuer J."/>
            <person name="Kuo A."/>
            <person name="Lipzen A."/>
            <person name="Pangilinan J."/>
            <person name="Dilworth D."/>
            <person name="Sandor L."/>
            <person name="Poggeler S."/>
            <person name="Barry K."/>
            <person name="Grigoriev I.V."/>
            <person name="Nowrousian M."/>
        </authorList>
    </citation>
    <scope>NUCLEOTIDE SEQUENCE [LARGE SCALE GENOMIC DNA]</scope>
    <source>
        <strain evidence="2 3">CBS 389.68</strain>
    </source>
</reference>
<dbReference type="InParanoid" id="A0A4S2N4C1"/>
<name>A0A4S2N4C1_9PEZI</name>
<keyword evidence="3" id="KW-1185">Reference proteome</keyword>
<organism evidence="2 3">
    <name type="scientific">Ascodesmis nigricans</name>
    <dbReference type="NCBI Taxonomy" id="341454"/>
    <lineage>
        <taxon>Eukaryota</taxon>
        <taxon>Fungi</taxon>
        <taxon>Dikarya</taxon>
        <taxon>Ascomycota</taxon>
        <taxon>Pezizomycotina</taxon>
        <taxon>Pezizomycetes</taxon>
        <taxon>Pezizales</taxon>
        <taxon>Ascodesmidaceae</taxon>
        <taxon>Ascodesmis</taxon>
    </lineage>
</organism>
<protein>
    <submittedName>
        <fullName evidence="2">Uncharacterized protein</fullName>
    </submittedName>
</protein>
<feature type="transmembrane region" description="Helical" evidence="1">
    <location>
        <begin position="31"/>
        <end position="49"/>
    </location>
</feature>
<feature type="transmembrane region" description="Helical" evidence="1">
    <location>
        <begin position="70"/>
        <end position="88"/>
    </location>
</feature>
<evidence type="ECO:0000313" key="2">
    <source>
        <dbReference type="EMBL" id="TGZ83926.1"/>
    </source>
</evidence>
<dbReference type="Proteomes" id="UP000298138">
    <property type="component" value="Unassembled WGS sequence"/>
</dbReference>